<protein>
    <submittedName>
        <fullName evidence="1">SAM-dependent methyltransferase</fullName>
    </submittedName>
</protein>
<dbReference type="EMBL" id="JAAONZ010000009">
    <property type="protein sequence ID" value="NHO66439.1"/>
    <property type="molecule type" value="Genomic_DNA"/>
</dbReference>
<name>A0A9E5JWA0_9GAMM</name>
<dbReference type="SUPFAM" id="SSF53335">
    <property type="entry name" value="S-adenosyl-L-methionine-dependent methyltransferases"/>
    <property type="match status" value="1"/>
</dbReference>
<dbReference type="AlphaFoldDB" id="A0A9E5JWA0"/>
<comment type="caution">
    <text evidence="1">The sequence shown here is derived from an EMBL/GenBank/DDBJ whole genome shotgun (WGS) entry which is preliminary data.</text>
</comment>
<keyword evidence="1" id="KW-0808">Transferase</keyword>
<keyword evidence="1" id="KW-0489">Methyltransferase</keyword>
<accession>A0A9E5JWA0</accession>
<organism evidence="1 2">
    <name type="scientific">Pseudomaricurvus hydrocarbonicus</name>
    <dbReference type="NCBI Taxonomy" id="1470433"/>
    <lineage>
        <taxon>Bacteria</taxon>
        <taxon>Pseudomonadati</taxon>
        <taxon>Pseudomonadota</taxon>
        <taxon>Gammaproteobacteria</taxon>
        <taxon>Cellvibrionales</taxon>
        <taxon>Cellvibrionaceae</taxon>
        <taxon>Pseudomaricurvus</taxon>
    </lineage>
</organism>
<dbReference type="RefSeq" id="WP_167187236.1">
    <property type="nucleotide sequence ID" value="NZ_JAAONZ010000009.1"/>
</dbReference>
<dbReference type="Proteomes" id="UP000787472">
    <property type="component" value="Unassembled WGS sequence"/>
</dbReference>
<dbReference type="PANTHER" id="PTHR38451:SF1">
    <property type="entry name" value="TRNA (ADENINE(22)-N(1))-METHYLTRANSFERASE"/>
    <property type="match status" value="1"/>
</dbReference>
<dbReference type="InterPro" id="IPR029063">
    <property type="entry name" value="SAM-dependent_MTases_sf"/>
</dbReference>
<sequence>MSAPTQAAVIQPKMPYLGARLRAIYEWIESAQAIQSYQEIWDCCCDHGYLGIKILAQELCEQVYFVDQARHLIDDLQQRLKVYPADRYQAFTADAGQLQLAPDKRPLIIIAGIGGELSIDIIHQILHNHQGHSLDFLFCPTTTQFDLREYLAEKPFELQHETMVTEKGRDYEIICARWNSPQPHPQPVSKTGEHWDLNDAVHHRYLSKLIRHYQRRTLGENAREARRVLTIYQTLWQQLDTAS</sequence>
<gene>
    <name evidence="1" type="ORF">G8770_12900</name>
</gene>
<dbReference type="Gene3D" id="3.40.50.150">
    <property type="entry name" value="Vaccinia Virus protein VP39"/>
    <property type="match status" value="1"/>
</dbReference>
<dbReference type="Pfam" id="PF12847">
    <property type="entry name" value="Methyltransf_18"/>
    <property type="match status" value="1"/>
</dbReference>
<evidence type="ECO:0000313" key="2">
    <source>
        <dbReference type="Proteomes" id="UP000787472"/>
    </source>
</evidence>
<proteinExistence type="predicted"/>
<dbReference type="GO" id="GO:0032259">
    <property type="term" value="P:methylation"/>
    <property type="evidence" value="ECO:0007669"/>
    <property type="project" value="UniProtKB-KW"/>
</dbReference>
<dbReference type="CDD" id="cd02440">
    <property type="entry name" value="AdoMet_MTases"/>
    <property type="match status" value="1"/>
</dbReference>
<evidence type="ECO:0000313" key="1">
    <source>
        <dbReference type="EMBL" id="NHO66439.1"/>
    </source>
</evidence>
<keyword evidence="2" id="KW-1185">Reference proteome</keyword>
<dbReference type="GO" id="GO:0008168">
    <property type="term" value="F:methyltransferase activity"/>
    <property type="evidence" value="ECO:0007669"/>
    <property type="project" value="UniProtKB-KW"/>
</dbReference>
<dbReference type="PANTHER" id="PTHR38451">
    <property type="entry name" value="TRNA (ADENINE(22)-N(1))-METHYLTRANSFERASE"/>
    <property type="match status" value="1"/>
</dbReference>
<reference evidence="1" key="1">
    <citation type="submission" date="2020-03" db="EMBL/GenBank/DDBJ databases">
        <authorList>
            <person name="Guo F."/>
        </authorList>
    </citation>
    <scope>NUCLEOTIDE SEQUENCE</scope>
    <source>
        <strain evidence="1">JCM 30134</strain>
    </source>
</reference>